<name>A0ABT9RG59_9ACTN</name>
<evidence type="ECO:0000313" key="2">
    <source>
        <dbReference type="EMBL" id="MDP9868247.1"/>
    </source>
</evidence>
<accession>A0ABT9RG59</accession>
<organism evidence="2 3">
    <name type="scientific">Streptosporangium brasiliense</name>
    <dbReference type="NCBI Taxonomy" id="47480"/>
    <lineage>
        <taxon>Bacteria</taxon>
        <taxon>Bacillati</taxon>
        <taxon>Actinomycetota</taxon>
        <taxon>Actinomycetes</taxon>
        <taxon>Streptosporangiales</taxon>
        <taxon>Streptosporangiaceae</taxon>
        <taxon>Streptosporangium</taxon>
    </lineage>
</organism>
<dbReference type="EMBL" id="JAUSRB010000002">
    <property type="protein sequence ID" value="MDP9868247.1"/>
    <property type="molecule type" value="Genomic_DNA"/>
</dbReference>
<dbReference type="RefSeq" id="WP_306870898.1">
    <property type="nucleotide sequence ID" value="NZ_JAUSRB010000002.1"/>
</dbReference>
<evidence type="ECO:0000256" key="1">
    <source>
        <dbReference type="SAM" id="MobiDB-lite"/>
    </source>
</evidence>
<protein>
    <submittedName>
        <fullName evidence="2">Uncharacterized protein</fullName>
    </submittedName>
</protein>
<proteinExistence type="predicted"/>
<comment type="caution">
    <text evidence="2">The sequence shown here is derived from an EMBL/GenBank/DDBJ whole genome shotgun (WGS) entry which is preliminary data.</text>
</comment>
<evidence type="ECO:0000313" key="3">
    <source>
        <dbReference type="Proteomes" id="UP001230426"/>
    </source>
</evidence>
<sequence length="111" mass="11688">MYESDFITGMLDARVAEWIVLTSPAMAEFIVDMLGQAADDMEDHGAFERYAGTALTAAASWPTTVTGSATAGPPLSPWPAGSTRPSRAARTPTSGSALGRRARACDWSQPP</sequence>
<gene>
    <name evidence="2" type="ORF">J2S55_007513</name>
</gene>
<feature type="region of interest" description="Disordered" evidence="1">
    <location>
        <begin position="64"/>
        <end position="111"/>
    </location>
</feature>
<reference evidence="2 3" key="1">
    <citation type="submission" date="2023-07" db="EMBL/GenBank/DDBJ databases">
        <title>Sequencing the genomes of 1000 actinobacteria strains.</title>
        <authorList>
            <person name="Klenk H.-P."/>
        </authorList>
    </citation>
    <scope>NUCLEOTIDE SEQUENCE [LARGE SCALE GENOMIC DNA]</scope>
    <source>
        <strain evidence="2 3">DSM 44109</strain>
    </source>
</reference>
<dbReference type="Proteomes" id="UP001230426">
    <property type="component" value="Unassembled WGS sequence"/>
</dbReference>
<keyword evidence="3" id="KW-1185">Reference proteome</keyword>